<dbReference type="InterPro" id="IPR007055">
    <property type="entry name" value="BON_dom"/>
</dbReference>
<dbReference type="PANTHER" id="PTHR34700:SF8">
    <property type="entry name" value="POTASSIUM BINDING PROTEIN KBP"/>
    <property type="match status" value="1"/>
</dbReference>
<keyword evidence="7" id="KW-1185">Reference proteome</keyword>
<dbReference type="EMBL" id="SNZH01000001">
    <property type="protein sequence ID" value="TDR48857.1"/>
    <property type="molecule type" value="Genomic_DNA"/>
</dbReference>
<dbReference type="PANTHER" id="PTHR34700">
    <property type="entry name" value="POTASSIUM BINDING PROTEIN KBP"/>
    <property type="match status" value="1"/>
</dbReference>
<evidence type="ECO:0000259" key="4">
    <source>
        <dbReference type="PROSITE" id="PS50914"/>
    </source>
</evidence>
<name>A0A4R6ZA89_9GAMM</name>
<comment type="subcellular location">
    <subcellularLocation>
        <location evidence="1">Cytoplasm</location>
    </subcellularLocation>
</comment>
<dbReference type="NCBIfam" id="NF008399">
    <property type="entry name" value="PRK11198.1"/>
    <property type="match status" value="1"/>
</dbReference>
<dbReference type="FunFam" id="3.10.350.10:FF:000001">
    <property type="entry name" value="Peptidoglycan-binding protein LysM"/>
    <property type="match status" value="1"/>
</dbReference>
<dbReference type="CDD" id="cd00118">
    <property type="entry name" value="LysM"/>
    <property type="match status" value="1"/>
</dbReference>
<dbReference type="SUPFAM" id="SSF54106">
    <property type="entry name" value="LysM domain"/>
    <property type="match status" value="1"/>
</dbReference>
<dbReference type="Gene3D" id="3.30.1340.30">
    <property type="match status" value="1"/>
</dbReference>
<dbReference type="Pfam" id="PF01476">
    <property type="entry name" value="LysM"/>
    <property type="match status" value="1"/>
</dbReference>
<proteinExistence type="predicted"/>
<dbReference type="InterPro" id="IPR018392">
    <property type="entry name" value="LysM"/>
</dbReference>
<evidence type="ECO:0000256" key="1">
    <source>
        <dbReference type="ARBA" id="ARBA00004496"/>
    </source>
</evidence>
<sequence>MGLFDFIKDAGAKVLDAVANPAKAPEQIKEHIEKEIGVKDVDVQWVDGTVKITGDAATQADKERLILAAGNIKGVEKIEDNVTVKETGSESRMYTVKAGDTLSKIAKQFYGNANDYEKIFEANKPQLKSPDKIYPGQMLRIP</sequence>
<dbReference type="Gene3D" id="3.10.350.10">
    <property type="entry name" value="LysM domain"/>
    <property type="match status" value="1"/>
</dbReference>
<evidence type="ECO:0000256" key="2">
    <source>
        <dbReference type="ARBA" id="ARBA00022490"/>
    </source>
</evidence>
<dbReference type="Proteomes" id="UP000295293">
    <property type="component" value="Unassembled WGS sequence"/>
</dbReference>
<evidence type="ECO:0000256" key="3">
    <source>
        <dbReference type="ARBA" id="ARBA00072219"/>
    </source>
</evidence>
<dbReference type="OrthoDB" id="370541at2"/>
<comment type="caution">
    <text evidence="6">The sequence shown here is derived from an EMBL/GenBank/DDBJ whole genome shotgun (WGS) entry which is preliminary data.</text>
</comment>
<dbReference type="RefSeq" id="WP_133816960.1">
    <property type="nucleotide sequence ID" value="NZ_SNZH01000001.1"/>
</dbReference>
<dbReference type="PROSITE" id="PS50914">
    <property type="entry name" value="BON"/>
    <property type="match status" value="1"/>
</dbReference>
<dbReference type="GO" id="GO:0005737">
    <property type="term" value="C:cytoplasm"/>
    <property type="evidence" value="ECO:0007669"/>
    <property type="project" value="UniProtKB-SubCell"/>
</dbReference>
<feature type="domain" description="BON" evidence="4">
    <location>
        <begin position="20"/>
        <end position="86"/>
    </location>
</feature>
<gene>
    <name evidence="6" type="ORF">DFR29_101481</name>
</gene>
<accession>A0A4R6ZA89</accession>
<evidence type="ECO:0000313" key="7">
    <source>
        <dbReference type="Proteomes" id="UP000295293"/>
    </source>
</evidence>
<evidence type="ECO:0000259" key="5">
    <source>
        <dbReference type="PROSITE" id="PS51782"/>
    </source>
</evidence>
<dbReference type="PROSITE" id="PS51782">
    <property type="entry name" value="LYSM"/>
    <property type="match status" value="1"/>
</dbReference>
<feature type="domain" description="LysM" evidence="5">
    <location>
        <begin position="92"/>
        <end position="141"/>
    </location>
</feature>
<protein>
    <recommendedName>
        <fullName evidence="3">Potassium binding protein Kbp</fullName>
    </recommendedName>
</protein>
<dbReference type="InterPro" id="IPR036779">
    <property type="entry name" value="LysM_dom_sf"/>
</dbReference>
<reference evidence="6 7" key="1">
    <citation type="submission" date="2019-03" db="EMBL/GenBank/DDBJ databases">
        <title>Genomic Encyclopedia of Type Strains, Phase IV (KMG-IV): sequencing the most valuable type-strain genomes for metagenomic binning, comparative biology and taxonomic classification.</title>
        <authorList>
            <person name="Goeker M."/>
        </authorList>
    </citation>
    <scope>NUCLEOTIDE SEQUENCE [LARGE SCALE GENOMIC DNA]</scope>
    <source>
        <strain evidence="6 7">DSM 21667</strain>
    </source>
</reference>
<dbReference type="AlphaFoldDB" id="A0A4R6ZA89"/>
<dbReference type="InterPro" id="IPR052196">
    <property type="entry name" value="Bact_Kbp"/>
</dbReference>
<dbReference type="Pfam" id="PF04972">
    <property type="entry name" value="BON"/>
    <property type="match status" value="1"/>
</dbReference>
<keyword evidence="2" id="KW-0963">Cytoplasm</keyword>
<organism evidence="6 7">
    <name type="scientific">Tahibacter aquaticus</name>
    <dbReference type="NCBI Taxonomy" id="520092"/>
    <lineage>
        <taxon>Bacteria</taxon>
        <taxon>Pseudomonadati</taxon>
        <taxon>Pseudomonadota</taxon>
        <taxon>Gammaproteobacteria</taxon>
        <taxon>Lysobacterales</taxon>
        <taxon>Rhodanobacteraceae</taxon>
        <taxon>Tahibacter</taxon>
    </lineage>
</organism>
<dbReference type="SMART" id="SM00257">
    <property type="entry name" value="LysM"/>
    <property type="match status" value="1"/>
</dbReference>
<evidence type="ECO:0000313" key="6">
    <source>
        <dbReference type="EMBL" id="TDR48857.1"/>
    </source>
</evidence>